<accession>A0ABU4UGA6</accession>
<protein>
    <submittedName>
        <fullName evidence="1">Uncharacterized protein</fullName>
    </submittedName>
</protein>
<dbReference type="Proteomes" id="UP001284537">
    <property type="component" value="Unassembled WGS sequence"/>
</dbReference>
<evidence type="ECO:0000313" key="1">
    <source>
        <dbReference type="EMBL" id="MDX8128143.1"/>
    </source>
</evidence>
<proteinExistence type="predicted"/>
<reference evidence="1 2" key="1">
    <citation type="submission" date="2023-11" db="EMBL/GenBank/DDBJ databases">
        <authorList>
            <person name="Ouyang M.-Y."/>
        </authorList>
    </citation>
    <scope>NUCLEOTIDE SEQUENCE [LARGE SCALE GENOMIC DNA]</scope>
    <source>
        <strain evidence="1 2">OY6</strain>
    </source>
</reference>
<organism evidence="1 2">
    <name type="scientific">Methylomonas defluvii</name>
    <dbReference type="NCBI Taxonomy" id="3045149"/>
    <lineage>
        <taxon>Bacteria</taxon>
        <taxon>Pseudomonadati</taxon>
        <taxon>Pseudomonadota</taxon>
        <taxon>Gammaproteobacteria</taxon>
        <taxon>Methylococcales</taxon>
        <taxon>Methylococcaceae</taxon>
        <taxon>Methylomonas</taxon>
    </lineage>
</organism>
<name>A0ABU4UGA6_9GAMM</name>
<dbReference type="EMBL" id="JAXARY010000011">
    <property type="protein sequence ID" value="MDX8128143.1"/>
    <property type="molecule type" value="Genomic_DNA"/>
</dbReference>
<keyword evidence="2" id="KW-1185">Reference proteome</keyword>
<gene>
    <name evidence="1" type="ORF">QLH52_12680</name>
</gene>
<sequence length="194" mass="22750">MRLDLSKLFEIYGLNPENIKLVRHGVEKTTEKKNSRMSILETFQIDPQEFCDYQSFQPPKKFSDAKHIAAFARTRSTTALFLGLWDIEGHLPFNQFDEQLLSRFRKLQDEFGWTDNMVWYDLKKNHEMNELSQRLVIDWGKGALAWVQNGSTPKSIIEIKAPHSIREFLSYDQVCLSFNDLKTLRISPKITSLY</sequence>
<comment type="caution">
    <text evidence="1">The sequence shown here is derived from an EMBL/GenBank/DDBJ whole genome shotgun (WGS) entry which is preliminary data.</text>
</comment>
<evidence type="ECO:0000313" key="2">
    <source>
        <dbReference type="Proteomes" id="UP001284537"/>
    </source>
</evidence>
<dbReference type="RefSeq" id="WP_319961829.1">
    <property type="nucleotide sequence ID" value="NZ_JAXARY010000011.1"/>
</dbReference>